<dbReference type="Proteomes" id="UP000613740">
    <property type="component" value="Unassembled WGS sequence"/>
</dbReference>
<evidence type="ECO:0000313" key="2">
    <source>
        <dbReference type="EMBL" id="KAG2438294.1"/>
    </source>
</evidence>
<dbReference type="EMBL" id="JAEHOD010000044">
    <property type="protein sequence ID" value="KAG2438294.1"/>
    <property type="molecule type" value="Genomic_DNA"/>
</dbReference>
<gene>
    <name evidence="2" type="ORF">HYH02_010991</name>
</gene>
<feature type="compositionally biased region" description="Low complexity" evidence="1">
    <location>
        <begin position="74"/>
        <end position="92"/>
    </location>
</feature>
<evidence type="ECO:0000313" key="3">
    <source>
        <dbReference type="Proteomes" id="UP000613740"/>
    </source>
</evidence>
<dbReference type="OrthoDB" id="531511at2759"/>
<reference evidence="2" key="1">
    <citation type="journal article" date="2020" name="bioRxiv">
        <title>Comparative genomics of Chlamydomonas.</title>
        <authorList>
            <person name="Craig R.J."/>
            <person name="Hasan A.R."/>
            <person name="Ness R.W."/>
            <person name="Keightley P.D."/>
        </authorList>
    </citation>
    <scope>NUCLEOTIDE SEQUENCE</scope>
    <source>
        <strain evidence="2">CCAP 11/173</strain>
    </source>
</reference>
<organism evidence="2 3">
    <name type="scientific">Chlamydomonas schloesseri</name>
    <dbReference type="NCBI Taxonomy" id="2026947"/>
    <lineage>
        <taxon>Eukaryota</taxon>
        <taxon>Viridiplantae</taxon>
        <taxon>Chlorophyta</taxon>
        <taxon>core chlorophytes</taxon>
        <taxon>Chlorophyceae</taxon>
        <taxon>CS clade</taxon>
        <taxon>Chlamydomonadales</taxon>
        <taxon>Chlamydomonadaceae</taxon>
        <taxon>Chlamydomonas</taxon>
    </lineage>
</organism>
<name>A0A835T3R6_9CHLO</name>
<sequence length="408" mass="43344">MAVQWLDDLEPIVLEPNSDIGPNTRDTMLYFMNLTEELCGRTPKLLDWAWAQAMEQRVREAVSNPVMLLHPEPSGSSTGSSSNSGASSSGSSGAAAAAAATAGATAVHLLDVTHDDFANPALLAAVWRQLAALQQPVEAVALDVQPPYIKSFTRMAKAMPPGLMDKLLSAPLASLSGALNHGDDFDRLRWHHAILSVSSSGGSPIDIDEATLVNAFANRDLHLSEPIAAAALAAAAAGPGSSNVMVHGVDVEDDAMLTALDEDGFWTDADTADYRKRLLGAAEPQLRAAVNTWLQGIPTGTSATVPRQRFVLTRLESALTPAQQQAFQAADAEWRRGHREPRVREHQALREQQAAHMAARIAEVAAGRIGGRRCGRVLAVLGGGHAARVRALLQAQQAQQGQKAQAQQ</sequence>
<keyword evidence="3" id="KW-1185">Reference proteome</keyword>
<dbReference type="AlphaFoldDB" id="A0A835T3R6"/>
<comment type="caution">
    <text evidence="2">The sequence shown here is derived from an EMBL/GenBank/DDBJ whole genome shotgun (WGS) entry which is preliminary data.</text>
</comment>
<accession>A0A835T3R6</accession>
<proteinExistence type="predicted"/>
<evidence type="ECO:0000256" key="1">
    <source>
        <dbReference type="SAM" id="MobiDB-lite"/>
    </source>
</evidence>
<feature type="region of interest" description="Disordered" evidence="1">
    <location>
        <begin position="68"/>
        <end position="92"/>
    </location>
</feature>
<protein>
    <submittedName>
        <fullName evidence="2">Uncharacterized protein</fullName>
    </submittedName>
</protein>